<sequence length="314" mass="34060">MRVHRVVVLVLTAVQPLELGLPSQLFDPRTGLPYQVDLCAWRPGLVATTAGFEVKVRHGLDALDTADTVVVPGFAPHDRALPRDVTDALAHAHDRGTRMLSICTGAFALAAAGVLDGRRATTHWRYADDLAAAYPAVQVDRDVLYVDEKDVLTSAGIASGIDLCLHVVRRDHGVGAANQLARIVVAAPHRDGGQAQYIERPVLPGRGTRFADTLTWARGNLHERLTVGQLARHAGMSERTLARRFTAELGTTPLRWLIAARIDLACQILENTDCGVEELAHCTGLGTADNLRTHFRRLVGTTPATYRRTFGNPG</sequence>
<dbReference type="SUPFAM" id="SSF52317">
    <property type="entry name" value="Class I glutamine amidotransferase-like"/>
    <property type="match status" value="1"/>
</dbReference>
<evidence type="ECO:0000256" key="1">
    <source>
        <dbReference type="ARBA" id="ARBA00023015"/>
    </source>
</evidence>
<dbReference type="Gene3D" id="1.10.10.60">
    <property type="entry name" value="Homeodomain-like"/>
    <property type="match status" value="1"/>
</dbReference>
<gene>
    <name evidence="5" type="ORF">EV192_10983</name>
</gene>
<evidence type="ECO:0000313" key="6">
    <source>
        <dbReference type="Proteomes" id="UP000295680"/>
    </source>
</evidence>
<evidence type="ECO:0000259" key="4">
    <source>
        <dbReference type="PROSITE" id="PS01124"/>
    </source>
</evidence>
<name>A0A4R2J5H3_9PSEU</name>
<dbReference type="CDD" id="cd03137">
    <property type="entry name" value="GATase1_AraC_1"/>
    <property type="match status" value="1"/>
</dbReference>
<dbReference type="EMBL" id="SLWS01000009">
    <property type="protein sequence ID" value="TCO54103.1"/>
    <property type="molecule type" value="Genomic_DNA"/>
</dbReference>
<protein>
    <submittedName>
        <fullName evidence="5">Transcriptional regulator GlxA family with amidase domain</fullName>
    </submittedName>
</protein>
<feature type="domain" description="HTH araC/xylS-type" evidence="4">
    <location>
        <begin position="211"/>
        <end position="309"/>
    </location>
</feature>
<evidence type="ECO:0000313" key="5">
    <source>
        <dbReference type="EMBL" id="TCO54103.1"/>
    </source>
</evidence>
<dbReference type="InterPro" id="IPR018060">
    <property type="entry name" value="HTH_AraC"/>
</dbReference>
<dbReference type="PANTHER" id="PTHR43130">
    <property type="entry name" value="ARAC-FAMILY TRANSCRIPTIONAL REGULATOR"/>
    <property type="match status" value="1"/>
</dbReference>
<dbReference type="Pfam" id="PF01965">
    <property type="entry name" value="DJ-1_PfpI"/>
    <property type="match status" value="1"/>
</dbReference>
<dbReference type="SMART" id="SM00342">
    <property type="entry name" value="HTH_ARAC"/>
    <property type="match status" value="1"/>
</dbReference>
<dbReference type="RefSeq" id="WP_132123103.1">
    <property type="nucleotide sequence ID" value="NZ_SLWS01000009.1"/>
</dbReference>
<dbReference type="InterPro" id="IPR009057">
    <property type="entry name" value="Homeodomain-like_sf"/>
</dbReference>
<dbReference type="PROSITE" id="PS00041">
    <property type="entry name" value="HTH_ARAC_FAMILY_1"/>
    <property type="match status" value="1"/>
</dbReference>
<dbReference type="AlphaFoldDB" id="A0A4R2J5H3"/>
<accession>A0A4R2J5H3</accession>
<dbReference type="SUPFAM" id="SSF46689">
    <property type="entry name" value="Homeodomain-like"/>
    <property type="match status" value="2"/>
</dbReference>
<dbReference type="PROSITE" id="PS01124">
    <property type="entry name" value="HTH_ARAC_FAMILY_2"/>
    <property type="match status" value="1"/>
</dbReference>
<evidence type="ECO:0000256" key="2">
    <source>
        <dbReference type="ARBA" id="ARBA00023125"/>
    </source>
</evidence>
<organism evidence="5 6">
    <name type="scientific">Actinocrispum wychmicini</name>
    <dbReference type="NCBI Taxonomy" id="1213861"/>
    <lineage>
        <taxon>Bacteria</taxon>
        <taxon>Bacillati</taxon>
        <taxon>Actinomycetota</taxon>
        <taxon>Actinomycetes</taxon>
        <taxon>Pseudonocardiales</taxon>
        <taxon>Pseudonocardiaceae</taxon>
        <taxon>Actinocrispum</taxon>
    </lineage>
</organism>
<keyword evidence="1" id="KW-0805">Transcription regulation</keyword>
<dbReference type="GO" id="GO:0043565">
    <property type="term" value="F:sequence-specific DNA binding"/>
    <property type="evidence" value="ECO:0007669"/>
    <property type="project" value="InterPro"/>
</dbReference>
<dbReference type="InterPro" id="IPR002818">
    <property type="entry name" value="DJ-1/PfpI"/>
</dbReference>
<dbReference type="InterPro" id="IPR018062">
    <property type="entry name" value="HTH_AraC-typ_CS"/>
</dbReference>
<dbReference type="OrthoDB" id="3660033at2"/>
<dbReference type="InterPro" id="IPR029062">
    <property type="entry name" value="Class_I_gatase-like"/>
</dbReference>
<keyword evidence="6" id="KW-1185">Reference proteome</keyword>
<keyword evidence="3" id="KW-0804">Transcription</keyword>
<dbReference type="Gene3D" id="3.40.50.880">
    <property type="match status" value="1"/>
</dbReference>
<proteinExistence type="predicted"/>
<dbReference type="Pfam" id="PF12833">
    <property type="entry name" value="HTH_18"/>
    <property type="match status" value="1"/>
</dbReference>
<dbReference type="Proteomes" id="UP000295680">
    <property type="component" value="Unassembled WGS sequence"/>
</dbReference>
<dbReference type="InterPro" id="IPR052158">
    <property type="entry name" value="INH-QAR"/>
</dbReference>
<dbReference type="PANTHER" id="PTHR43130:SF3">
    <property type="entry name" value="HTH-TYPE TRANSCRIPTIONAL REGULATOR RV1931C"/>
    <property type="match status" value="1"/>
</dbReference>
<dbReference type="GO" id="GO:0003700">
    <property type="term" value="F:DNA-binding transcription factor activity"/>
    <property type="evidence" value="ECO:0007669"/>
    <property type="project" value="InterPro"/>
</dbReference>
<keyword evidence="2" id="KW-0238">DNA-binding</keyword>
<comment type="caution">
    <text evidence="5">The sequence shown here is derived from an EMBL/GenBank/DDBJ whole genome shotgun (WGS) entry which is preliminary data.</text>
</comment>
<reference evidence="5 6" key="1">
    <citation type="submission" date="2019-03" db="EMBL/GenBank/DDBJ databases">
        <title>Genomic Encyclopedia of Type Strains, Phase IV (KMG-IV): sequencing the most valuable type-strain genomes for metagenomic binning, comparative biology and taxonomic classification.</title>
        <authorList>
            <person name="Goeker M."/>
        </authorList>
    </citation>
    <scope>NUCLEOTIDE SEQUENCE [LARGE SCALE GENOMIC DNA]</scope>
    <source>
        <strain evidence="5 6">DSM 45934</strain>
    </source>
</reference>
<evidence type="ECO:0000256" key="3">
    <source>
        <dbReference type="ARBA" id="ARBA00023163"/>
    </source>
</evidence>